<accession>A0A0B6Y797</accession>
<feature type="compositionally biased region" description="Polar residues" evidence="1">
    <location>
        <begin position="8"/>
        <end position="19"/>
    </location>
</feature>
<protein>
    <submittedName>
        <fullName evidence="2">Uncharacterized protein</fullName>
    </submittedName>
</protein>
<evidence type="ECO:0000256" key="1">
    <source>
        <dbReference type="SAM" id="MobiDB-lite"/>
    </source>
</evidence>
<organism evidence="2">
    <name type="scientific">Arion vulgaris</name>
    <dbReference type="NCBI Taxonomy" id="1028688"/>
    <lineage>
        <taxon>Eukaryota</taxon>
        <taxon>Metazoa</taxon>
        <taxon>Spiralia</taxon>
        <taxon>Lophotrochozoa</taxon>
        <taxon>Mollusca</taxon>
        <taxon>Gastropoda</taxon>
        <taxon>Heterobranchia</taxon>
        <taxon>Euthyneura</taxon>
        <taxon>Panpulmonata</taxon>
        <taxon>Eupulmonata</taxon>
        <taxon>Stylommatophora</taxon>
        <taxon>Helicina</taxon>
        <taxon>Arionoidea</taxon>
        <taxon>Arionidae</taxon>
        <taxon>Arion</taxon>
    </lineage>
</organism>
<reference evidence="2" key="1">
    <citation type="submission" date="2014-12" db="EMBL/GenBank/DDBJ databases">
        <title>Insight into the proteome of Arion vulgaris.</title>
        <authorList>
            <person name="Aradska J."/>
            <person name="Bulat T."/>
            <person name="Smidak R."/>
            <person name="Sarate P."/>
            <person name="Gangsoo J."/>
            <person name="Sialana F."/>
            <person name="Bilban M."/>
            <person name="Lubec G."/>
        </authorList>
    </citation>
    <scope>NUCLEOTIDE SEQUENCE</scope>
    <source>
        <tissue evidence="2">Skin</tissue>
    </source>
</reference>
<feature type="non-terminal residue" evidence="2">
    <location>
        <position position="1"/>
    </location>
</feature>
<proteinExistence type="predicted"/>
<dbReference type="AlphaFoldDB" id="A0A0B6Y797"/>
<dbReference type="EMBL" id="HACG01004861">
    <property type="protein sequence ID" value="CEK51726.1"/>
    <property type="molecule type" value="Transcribed_RNA"/>
</dbReference>
<name>A0A0B6Y797_9EUPU</name>
<feature type="region of interest" description="Disordered" evidence="1">
    <location>
        <begin position="1"/>
        <end position="38"/>
    </location>
</feature>
<gene>
    <name evidence="2" type="primary">ORF14214</name>
</gene>
<sequence>RLQRVIQLRQQYRRSSTQKGTKEITEAANDNIKSTQKPVPEISFYPDTVSQNQITEKKKNN</sequence>
<evidence type="ECO:0000313" key="2">
    <source>
        <dbReference type="EMBL" id="CEK51726.1"/>
    </source>
</evidence>